<evidence type="ECO:0000256" key="2">
    <source>
        <dbReference type="ARBA" id="ARBA00008537"/>
    </source>
</evidence>
<accession>A0A4R4XG19</accession>
<dbReference type="PRINTS" id="PR01036">
    <property type="entry name" value="TCRTETB"/>
</dbReference>
<dbReference type="PANTHER" id="PTHR42718:SF9">
    <property type="entry name" value="MAJOR FACILITATOR SUPERFAMILY MULTIDRUG TRANSPORTER MFSC"/>
    <property type="match status" value="1"/>
</dbReference>
<evidence type="ECO:0000256" key="5">
    <source>
        <dbReference type="ARBA" id="ARBA00022692"/>
    </source>
</evidence>
<feature type="transmembrane region" description="Helical" evidence="8">
    <location>
        <begin position="200"/>
        <end position="218"/>
    </location>
</feature>
<feature type="domain" description="Major facilitator superfamily (MFS) profile" evidence="9">
    <location>
        <begin position="12"/>
        <end position="458"/>
    </location>
</feature>
<comment type="subcellular location">
    <subcellularLocation>
        <location evidence="1">Cell membrane</location>
        <topology evidence="1">Multi-pass membrane protein</topology>
    </subcellularLocation>
</comment>
<keyword evidence="6 8" id="KW-1133">Transmembrane helix</keyword>
<dbReference type="EMBL" id="SMKR01000007">
    <property type="protein sequence ID" value="TDD29878.1"/>
    <property type="molecule type" value="Genomic_DNA"/>
</dbReference>
<comment type="similarity">
    <text evidence="2">Belongs to the major facilitator superfamily. EmrB family.</text>
</comment>
<feature type="transmembrane region" description="Helical" evidence="8">
    <location>
        <begin position="331"/>
        <end position="352"/>
    </location>
</feature>
<dbReference type="SUPFAM" id="SSF103473">
    <property type="entry name" value="MFS general substrate transporter"/>
    <property type="match status" value="1"/>
</dbReference>
<feature type="transmembrane region" description="Helical" evidence="8">
    <location>
        <begin position="165"/>
        <end position="188"/>
    </location>
</feature>
<dbReference type="RefSeq" id="WP_132315860.1">
    <property type="nucleotide sequence ID" value="NZ_SMKR01000007.1"/>
</dbReference>
<dbReference type="AlphaFoldDB" id="A0A4R4XG19"/>
<sequence>MAELTRGRRLLVLGICCLSLFIVGLDSTIVNLALPAIRADLDADISKLQWTIDAYTLVLAGLLMVSGATADRVGRRRTFQAGLVIFGIGSLLCGFAPTVGLLIAFRVLQAVGGSMLNPVAMSIITNTFTDPRERAQAIGVWGGVVGLSMAVGPVVGGALVDAPGWQFIFWINVPVALAAVLLTALFVPESRAAVPRRIDPVGQVLVVLLLGGVTYGIIEGQRAGWTSPLIIGCFVLGVVSLISLVAYERRRDEPLLEPRFFRSAPFSGATLIAVAGFSALSGFLFLNSLYLQSVRGFSALHAGLLTLPMAAMTVVFAPLSGWLVGHRGPRLPLVVAGSMLAVSGVMLSRLTLDTPTLLLLAGYLVFGLGFGMLNAPITNAAVSGMPRSQAGVAAAIASTSRQVGASLGVAIAGTVLTARLVGSLENGFVDAARLCWYIIACCGLLVLVLGLITTGAWARRTAASVAEDLVRAP</sequence>
<keyword evidence="4" id="KW-1003">Cell membrane</keyword>
<dbReference type="Gene3D" id="1.20.1720.10">
    <property type="entry name" value="Multidrug resistance protein D"/>
    <property type="match status" value="1"/>
</dbReference>
<dbReference type="GO" id="GO:0022857">
    <property type="term" value="F:transmembrane transporter activity"/>
    <property type="evidence" value="ECO:0007669"/>
    <property type="project" value="InterPro"/>
</dbReference>
<dbReference type="InterPro" id="IPR011701">
    <property type="entry name" value="MFS"/>
</dbReference>
<dbReference type="OrthoDB" id="9781469at2"/>
<feature type="transmembrane region" description="Helical" evidence="8">
    <location>
        <begin position="403"/>
        <end position="422"/>
    </location>
</feature>
<dbReference type="InterPro" id="IPR004638">
    <property type="entry name" value="EmrB-like"/>
</dbReference>
<keyword evidence="5 8" id="KW-0812">Transmembrane</keyword>
<keyword evidence="7 8" id="KW-0472">Membrane</keyword>
<dbReference type="NCBIfam" id="TIGR00711">
    <property type="entry name" value="efflux_EmrB"/>
    <property type="match status" value="1"/>
</dbReference>
<feature type="transmembrane region" description="Helical" evidence="8">
    <location>
        <begin position="224"/>
        <end position="247"/>
    </location>
</feature>
<proteinExistence type="inferred from homology"/>
<keyword evidence="11" id="KW-1185">Reference proteome</keyword>
<evidence type="ECO:0000256" key="8">
    <source>
        <dbReference type="SAM" id="Phobius"/>
    </source>
</evidence>
<organism evidence="10 11">
    <name type="scientific">Kribbella turkmenica</name>
    <dbReference type="NCBI Taxonomy" id="2530375"/>
    <lineage>
        <taxon>Bacteria</taxon>
        <taxon>Bacillati</taxon>
        <taxon>Actinomycetota</taxon>
        <taxon>Actinomycetes</taxon>
        <taxon>Propionibacteriales</taxon>
        <taxon>Kribbellaceae</taxon>
        <taxon>Kribbella</taxon>
    </lineage>
</organism>
<evidence type="ECO:0000256" key="6">
    <source>
        <dbReference type="ARBA" id="ARBA00022989"/>
    </source>
</evidence>
<dbReference type="Proteomes" id="UP000295172">
    <property type="component" value="Unassembled WGS sequence"/>
</dbReference>
<dbReference type="Gene3D" id="1.20.1250.20">
    <property type="entry name" value="MFS general substrate transporter like domains"/>
    <property type="match status" value="1"/>
</dbReference>
<dbReference type="InterPro" id="IPR036259">
    <property type="entry name" value="MFS_trans_sf"/>
</dbReference>
<evidence type="ECO:0000256" key="7">
    <source>
        <dbReference type="ARBA" id="ARBA00023136"/>
    </source>
</evidence>
<feature type="transmembrane region" description="Helical" evidence="8">
    <location>
        <begin position="302"/>
        <end position="324"/>
    </location>
</feature>
<evidence type="ECO:0000313" key="11">
    <source>
        <dbReference type="Proteomes" id="UP000295172"/>
    </source>
</evidence>
<evidence type="ECO:0000313" key="10">
    <source>
        <dbReference type="EMBL" id="TDD29878.1"/>
    </source>
</evidence>
<comment type="caution">
    <text evidence="10">The sequence shown here is derived from an EMBL/GenBank/DDBJ whole genome shotgun (WGS) entry which is preliminary data.</text>
</comment>
<protein>
    <submittedName>
        <fullName evidence="10">DHA2 family efflux MFS transporter permease subunit</fullName>
    </submittedName>
</protein>
<dbReference type="GO" id="GO:0005886">
    <property type="term" value="C:plasma membrane"/>
    <property type="evidence" value="ECO:0007669"/>
    <property type="project" value="UniProtKB-SubCell"/>
</dbReference>
<dbReference type="InterPro" id="IPR020846">
    <property type="entry name" value="MFS_dom"/>
</dbReference>
<evidence type="ECO:0000256" key="3">
    <source>
        <dbReference type="ARBA" id="ARBA00022448"/>
    </source>
</evidence>
<keyword evidence="3" id="KW-0813">Transport</keyword>
<gene>
    <name evidence="10" type="ORF">E1218_02735</name>
</gene>
<dbReference type="CDD" id="cd17321">
    <property type="entry name" value="MFS_MMR_MDR_like"/>
    <property type="match status" value="1"/>
</dbReference>
<feature type="transmembrane region" description="Helical" evidence="8">
    <location>
        <begin position="358"/>
        <end position="382"/>
    </location>
</feature>
<evidence type="ECO:0000256" key="4">
    <source>
        <dbReference type="ARBA" id="ARBA00022475"/>
    </source>
</evidence>
<feature type="transmembrane region" description="Helical" evidence="8">
    <location>
        <begin position="54"/>
        <end position="70"/>
    </location>
</feature>
<feature type="transmembrane region" description="Helical" evidence="8">
    <location>
        <begin position="434"/>
        <end position="452"/>
    </location>
</feature>
<feature type="transmembrane region" description="Helical" evidence="8">
    <location>
        <begin position="140"/>
        <end position="159"/>
    </location>
</feature>
<feature type="transmembrane region" description="Helical" evidence="8">
    <location>
        <begin position="110"/>
        <end position="128"/>
    </location>
</feature>
<feature type="transmembrane region" description="Helical" evidence="8">
    <location>
        <begin position="268"/>
        <end position="290"/>
    </location>
</feature>
<evidence type="ECO:0000259" key="9">
    <source>
        <dbReference type="PROSITE" id="PS50850"/>
    </source>
</evidence>
<dbReference type="Pfam" id="PF07690">
    <property type="entry name" value="MFS_1"/>
    <property type="match status" value="1"/>
</dbReference>
<name>A0A4R4XG19_9ACTN</name>
<dbReference type="PROSITE" id="PS50850">
    <property type="entry name" value="MFS"/>
    <property type="match status" value="1"/>
</dbReference>
<dbReference type="PANTHER" id="PTHR42718">
    <property type="entry name" value="MAJOR FACILITATOR SUPERFAMILY MULTIDRUG TRANSPORTER MFSC"/>
    <property type="match status" value="1"/>
</dbReference>
<dbReference type="InterPro" id="IPR005829">
    <property type="entry name" value="Sugar_transporter_CS"/>
</dbReference>
<evidence type="ECO:0000256" key="1">
    <source>
        <dbReference type="ARBA" id="ARBA00004651"/>
    </source>
</evidence>
<feature type="transmembrane region" description="Helical" evidence="8">
    <location>
        <begin position="82"/>
        <end position="104"/>
    </location>
</feature>
<feature type="transmembrane region" description="Helical" evidence="8">
    <location>
        <begin position="12"/>
        <end position="34"/>
    </location>
</feature>
<dbReference type="PROSITE" id="PS00216">
    <property type="entry name" value="SUGAR_TRANSPORT_1"/>
    <property type="match status" value="1"/>
</dbReference>
<reference evidence="10 11" key="1">
    <citation type="submission" date="2019-02" db="EMBL/GenBank/DDBJ databases">
        <title>Draft genome sequences of novel Actinobacteria.</title>
        <authorList>
            <person name="Sahin N."/>
            <person name="Ay H."/>
            <person name="Saygin H."/>
        </authorList>
    </citation>
    <scope>NUCLEOTIDE SEQUENCE [LARGE SCALE GENOMIC DNA]</scope>
    <source>
        <strain evidence="10 11">16K104</strain>
    </source>
</reference>